<dbReference type="Proteomes" id="UP000435112">
    <property type="component" value="Unassembled WGS sequence"/>
</dbReference>
<reference evidence="8 10" key="1">
    <citation type="submission" date="2018-09" db="EMBL/GenBank/DDBJ databases">
        <title>Genomic investigation of the strawberry pathogen Phytophthora fragariae indicates pathogenicity is determined by transcriptional variation in three key races.</title>
        <authorList>
            <person name="Adams T.M."/>
            <person name="Armitage A.D."/>
            <person name="Sobczyk M.K."/>
            <person name="Bates H.J."/>
            <person name="Dunwell J.M."/>
            <person name="Nellist C.F."/>
            <person name="Harrison R.J."/>
        </authorList>
    </citation>
    <scope>NUCLEOTIDE SEQUENCE [LARGE SCALE GENOMIC DNA]</scope>
    <source>
        <strain evidence="6 8">SCRP249</strain>
        <strain evidence="5 10">SCRP324</strain>
        <strain evidence="7 9">SCRP333</strain>
    </source>
</reference>
<dbReference type="AlphaFoldDB" id="A0A6A3JSI0"/>
<evidence type="ECO:0000256" key="1">
    <source>
        <dbReference type="ARBA" id="ARBA00004340"/>
    </source>
</evidence>
<organism evidence="5 10">
    <name type="scientific">Phytophthora rubi</name>
    <dbReference type="NCBI Taxonomy" id="129364"/>
    <lineage>
        <taxon>Eukaryota</taxon>
        <taxon>Sar</taxon>
        <taxon>Stramenopiles</taxon>
        <taxon>Oomycota</taxon>
        <taxon>Peronosporomycetes</taxon>
        <taxon>Peronosporales</taxon>
        <taxon>Peronosporaceae</taxon>
        <taxon>Phytophthora</taxon>
    </lineage>
</organism>
<feature type="domain" description="Crinkler effector protein N-terminal" evidence="4">
    <location>
        <begin position="4"/>
        <end position="113"/>
    </location>
</feature>
<keyword evidence="3" id="KW-0964">Secreted</keyword>
<comment type="subcellular location">
    <subcellularLocation>
        <location evidence="1">Host cell</location>
    </subcellularLocation>
    <subcellularLocation>
        <location evidence="2">Secreted</location>
    </subcellularLocation>
</comment>
<dbReference type="Pfam" id="PF20147">
    <property type="entry name" value="Crinkler"/>
    <property type="match status" value="1"/>
</dbReference>
<keyword evidence="9" id="KW-1185">Reference proteome</keyword>
<protein>
    <recommendedName>
        <fullName evidence="4">Crinkler effector protein N-terminal domain-containing protein</fullName>
    </recommendedName>
</protein>
<dbReference type="GO" id="GO:0043657">
    <property type="term" value="C:host cell"/>
    <property type="evidence" value="ECO:0007669"/>
    <property type="project" value="UniProtKB-SubCell"/>
</dbReference>
<dbReference type="GO" id="GO:0005576">
    <property type="term" value="C:extracellular region"/>
    <property type="evidence" value="ECO:0007669"/>
    <property type="project" value="UniProtKB-SubCell"/>
</dbReference>
<evidence type="ECO:0000259" key="4">
    <source>
        <dbReference type="Pfam" id="PF20147"/>
    </source>
</evidence>
<dbReference type="EMBL" id="QXFV01001791">
    <property type="protein sequence ID" value="KAE8998277.1"/>
    <property type="molecule type" value="Genomic_DNA"/>
</dbReference>
<evidence type="ECO:0000313" key="10">
    <source>
        <dbReference type="Proteomes" id="UP000435112"/>
    </source>
</evidence>
<evidence type="ECO:0000313" key="7">
    <source>
        <dbReference type="EMBL" id="KAE9309751.1"/>
    </source>
</evidence>
<evidence type="ECO:0000313" key="6">
    <source>
        <dbReference type="EMBL" id="KAE8998277.1"/>
    </source>
</evidence>
<evidence type="ECO:0000256" key="2">
    <source>
        <dbReference type="ARBA" id="ARBA00004613"/>
    </source>
</evidence>
<dbReference type="EMBL" id="QXFU01001842">
    <property type="protein sequence ID" value="KAE8994573.1"/>
    <property type="molecule type" value="Genomic_DNA"/>
</dbReference>
<dbReference type="EMBL" id="QXFT01001816">
    <property type="protein sequence ID" value="KAE9309751.1"/>
    <property type="molecule type" value="Genomic_DNA"/>
</dbReference>
<dbReference type="OrthoDB" id="10338483at2759"/>
<evidence type="ECO:0000256" key="3">
    <source>
        <dbReference type="ARBA" id="ARBA00022525"/>
    </source>
</evidence>
<evidence type="ECO:0000313" key="5">
    <source>
        <dbReference type="EMBL" id="KAE8994573.1"/>
    </source>
</evidence>
<dbReference type="Proteomes" id="UP000434957">
    <property type="component" value="Unassembled WGS sequence"/>
</dbReference>
<evidence type="ECO:0000313" key="9">
    <source>
        <dbReference type="Proteomes" id="UP000434957"/>
    </source>
</evidence>
<evidence type="ECO:0000313" key="8">
    <source>
        <dbReference type="Proteomes" id="UP000429607"/>
    </source>
</evidence>
<gene>
    <name evidence="6" type="ORF">PR001_g19373</name>
    <name evidence="5" type="ORF">PR002_g19888</name>
    <name evidence="7" type="ORF">PR003_g20448</name>
</gene>
<sequence>MGEMQLNYLLVGNDAYPSGVLVDPSSNVEALATAIKKASELSAVELCQIQLFLAKQVSGDWIRVDAAEVDALMAGDENSIASMCLPALAPSDALSQHFTSTEFGCRNLHVLVRVRELAEDEIYEKTEEDEELVLRFGSEATKV</sequence>
<proteinExistence type="predicted"/>
<comment type="caution">
    <text evidence="5">The sequence shown here is derived from an EMBL/GenBank/DDBJ whole genome shotgun (WGS) entry which is preliminary data.</text>
</comment>
<dbReference type="InterPro" id="IPR045379">
    <property type="entry name" value="Crinkler_N"/>
</dbReference>
<name>A0A6A3JSI0_9STRA</name>
<dbReference type="Proteomes" id="UP000429607">
    <property type="component" value="Unassembled WGS sequence"/>
</dbReference>
<accession>A0A6A3JSI0</accession>